<proteinExistence type="predicted"/>
<reference evidence="2 3" key="1">
    <citation type="submission" date="2021-02" db="EMBL/GenBank/DDBJ databases">
        <title>Streptomyces spirodelae sp. nov., isolated from duckweed.</title>
        <authorList>
            <person name="Saimee Y."/>
            <person name="Duangmal K."/>
        </authorList>
    </citation>
    <scope>NUCLEOTIDE SEQUENCE [LARGE SCALE GENOMIC DNA]</scope>
    <source>
        <strain evidence="2 3">DSM 42105</strain>
    </source>
</reference>
<feature type="domain" description="N-acetyltransferase" evidence="1">
    <location>
        <begin position="12"/>
        <end position="172"/>
    </location>
</feature>
<dbReference type="PROSITE" id="PS51186">
    <property type="entry name" value="GNAT"/>
    <property type="match status" value="1"/>
</dbReference>
<dbReference type="PANTHER" id="PTHR43792">
    <property type="entry name" value="GNAT FAMILY, PUTATIVE (AFU_ORTHOLOGUE AFUA_3G00765)-RELATED-RELATED"/>
    <property type="match status" value="1"/>
</dbReference>
<dbReference type="InterPro" id="IPR000182">
    <property type="entry name" value="GNAT_dom"/>
</dbReference>
<protein>
    <submittedName>
        <fullName evidence="2">GNAT family N-acetyltransferase</fullName>
    </submittedName>
</protein>
<name>A0ABS3XXZ2_9ACTN</name>
<dbReference type="RefSeq" id="WP_209211873.1">
    <property type="nucleotide sequence ID" value="NZ_JAFFZM010000010.1"/>
</dbReference>
<evidence type="ECO:0000313" key="3">
    <source>
        <dbReference type="Proteomes" id="UP000721954"/>
    </source>
</evidence>
<sequence length="185" mass="20781">MLTPRRMTTERLLLRLPEDSDLDPLAALYNDPGALKNIGTEAHWSREQTLRILRESAAEYEQRGYAMYTVVRRSDGAVLGLCGLCPDEDDLPEIAGVLIRRHWGRGYCREAAAAVLTRAQAGPGPVTLTGHVEADHPALDYVERTVMYAHGFVFEKEAPFPYSGKLMRYYRWSSPAAGAETEQRR</sequence>
<comment type="caution">
    <text evidence="2">The sequence shown here is derived from an EMBL/GenBank/DDBJ whole genome shotgun (WGS) entry which is preliminary data.</text>
</comment>
<accession>A0ABS3XXZ2</accession>
<dbReference type="PANTHER" id="PTHR43792:SF1">
    <property type="entry name" value="N-ACETYLTRANSFERASE DOMAIN-CONTAINING PROTEIN"/>
    <property type="match status" value="1"/>
</dbReference>
<dbReference type="InterPro" id="IPR016181">
    <property type="entry name" value="Acyl_CoA_acyltransferase"/>
</dbReference>
<evidence type="ECO:0000313" key="2">
    <source>
        <dbReference type="EMBL" id="MBO8200214.1"/>
    </source>
</evidence>
<gene>
    <name evidence="2" type="ORF">JW613_18185</name>
</gene>
<dbReference type="InterPro" id="IPR051531">
    <property type="entry name" value="N-acetyltransferase"/>
</dbReference>
<dbReference type="EMBL" id="JAFFZM010000010">
    <property type="protein sequence ID" value="MBO8200214.1"/>
    <property type="molecule type" value="Genomic_DNA"/>
</dbReference>
<dbReference type="SUPFAM" id="SSF55729">
    <property type="entry name" value="Acyl-CoA N-acyltransferases (Nat)"/>
    <property type="match status" value="1"/>
</dbReference>
<dbReference type="Gene3D" id="3.40.630.30">
    <property type="match status" value="1"/>
</dbReference>
<dbReference type="GeneID" id="96260545"/>
<dbReference type="Proteomes" id="UP000721954">
    <property type="component" value="Unassembled WGS sequence"/>
</dbReference>
<dbReference type="Pfam" id="PF13302">
    <property type="entry name" value="Acetyltransf_3"/>
    <property type="match status" value="1"/>
</dbReference>
<organism evidence="2 3">
    <name type="scientific">Streptomyces smyrnaeus</name>
    <dbReference type="NCBI Taxonomy" id="1387713"/>
    <lineage>
        <taxon>Bacteria</taxon>
        <taxon>Bacillati</taxon>
        <taxon>Actinomycetota</taxon>
        <taxon>Actinomycetes</taxon>
        <taxon>Kitasatosporales</taxon>
        <taxon>Streptomycetaceae</taxon>
        <taxon>Streptomyces</taxon>
    </lineage>
</organism>
<keyword evidence="3" id="KW-1185">Reference proteome</keyword>
<evidence type="ECO:0000259" key="1">
    <source>
        <dbReference type="PROSITE" id="PS51186"/>
    </source>
</evidence>